<gene>
    <name evidence="1" type="ORF">O6H91_01G018500</name>
</gene>
<evidence type="ECO:0000313" key="2">
    <source>
        <dbReference type="Proteomes" id="UP001162992"/>
    </source>
</evidence>
<dbReference type="Proteomes" id="UP001162992">
    <property type="component" value="Chromosome 1"/>
</dbReference>
<evidence type="ECO:0000313" key="1">
    <source>
        <dbReference type="EMBL" id="KAJ7568103.1"/>
    </source>
</evidence>
<organism evidence="1 2">
    <name type="scientific">Diphasiastrum complanatum</name>
    <name type="common">Issler's clubmoss</name>
    <name type="synonym">Lycopodium complanatum</name>
    <dbReference type="NCBI Taxonomy" id="34168"/>
    <lineage>
        <taxon>Eukaryota</taxon>
        <taxon>Viridiplantae</taxon>
        <taxon>Streptophyta</taxon>
        <taxon>Embryophyta</taxon>
        <taxon>Tracheophyta</taxon>
        <taxon>Lycopodiopsida</taxon>
        <taxon>Lycopodiales</taxon>
        <taxon>Lycopodiaceae</taxon>
        <taxon>Lycopodioideae</taxon>
        <taxon>Diphasiastrum</taxon>
    </lineage>
</organism>
<keyword evidence="2" id="KW-1185">Reference proteome</keyword>
<proteinExistence type="predicted"/>
<comment type="caution">
    <text evidence="1">The sequence shown here is derived from an EMBL/GenBank/DDBJ whole genome shotgun (WGS) entry which is preliminary data.</text>
</comment>
<dbReference type="EMBL" id="CM055092">
    <property type="protein sequence ID" value="KAJ7568103.1"/>
    <property type="molecule type" value="Genomic_DNA"/>
</dbReference>
<sequence length="765" mass="84504">MGAPLPPESSTPLSNGNGTTAKLIHTHISEDPISPLHLKDQIPPTLMDSPPAVSTPKASVNTGKGVVSEETEALVLDPDSFAQEIQMGVELEGTDLPLQALQGPAMTEDMQAKAKDEAAAGQPSFDELASIRSTLPETYAASGNGTAGVADLGFDASLGWEKVTGEGDLGLGPVTEQAAAPFVAAPAPTLHTFYMVRIPKPTDTKGKTEIKMAELYLKEMTETRDYITAALQMKRASRHEVIERLKAAREKDRTIREAIREKRKETDPLHAALNKIREAGRVARERGQDLCVSEKELDDRIASLEGRIAHDTISLQEEKLLVREIRQLNASRDQVCANALLHAEVQETLGQKDEIQARLKPLLAEVDLLRKDQQVAASKIAVIEEECNVLDEAISQLQKQREAANNTRQDAFISLQMLYKTENSRNDSFYQNRREIQLAKLYASQNNKAAVEEICDAQMERVLGLWTSDPDFRAEYVKYNERSTLKRLETLDGRALGPDEEPPLLISMNDPVNSLPDNRVMSVPSEKTQLANVDIPTEKVKVQQPVVDVKAPQTVALSVNGKLPTKRAADLEPAQALRPFDANDLQAVPVPNLQGITEDDEAKEVQAAHLKEQRRQQEMAKAKEAEERKKRQAEKAQAKALARAQKEAERREKEKEKRARKKAASAAVGVNSSEDVRGQAGETFTEEQVEASVEKASPPSEDLKAPSRRRKKPVLQRPRSATKAALTHLSTKKTGWPIWTWLPIAAFIALIFIIILVVVFAEHLR</sequence>
<name>A0ACC2ENU2_DIPCM</name>
<accession>A0ACC2ENU2</accession>
<protein>
    <submittedName>
        <fullName evidence="1">Uncharacterized protein</fullName>
    </submittedName>
</protein>
<reference evidence="2" key="1">
    <citation type="journal article" date="2024" name="Proc. Natl. Acad. Sci. U.S.A.">
        <title>Extraordinary preservation of gene collinearity over three hundred million years revealed in homosporous lycophytes.</title>
        <authorList>
            <person name="Li C."/>
            <person name="Wickell D."/>
            <person name="Kuo L.Y."/>
            <person name="Chen X."/>
            <person name="Nie B."/>
            <person name="Liao X."/>
            <person name="Peng D."/>
            <person name="Ji J."/>
            <person name="Jenkins J."/>
            <person name="Williams M."/>
            <person name="Shu S."/>
            <person name="Plott C."/>
            <person name="Barry K."/>
            <person name="Rajasekar S."/>
            <person name="Grimwood J."/>
            <person name="Han X."/>
            <person name="Sun S."/>
            <person name="Hou Z."/>
            <person name="He W."/>
            <person name="Dai G."/>
            <person name="Sun C."/>
            <person name="Schmutz J."/>
            <person name="Leebens-Mack J.H."/>
            <person name="Li F.W."/>
            <person name="Wang L."/>
        </authorList>
    </citation>
    <scope>NUCLEOTIDE SEQUENCE [LARGE SCALE GENOMIC DNA]</scope>
    <source>
        <strain evidence="2">cv. PW_Plant_1</strain>
    </source>
</reference>